<organism evidence="9 11">
    <name type="scientific">Prunus armeniaca</name>
    <name type="common">Apricot</name>
    <name type="synonym">Armeniaca vulgaris</name>
    <dbReference type="NCBI Taxonomy" id="36596"/>
    <lineage>
        <taxon>Eukaryota</taxon>
        <taxon>Viridiplantae</taxon>
        <taxon>Streptophyta</taxon>
        <taxon>Embryophyta</taxon>
        <taxon>Tracheophyta</taxon>
        <taxon>Spermatophyta</taxon>
        <taxon>Magnoliopsida</taxon>
        <taxon>eudicotyledons</taxon>
        <taxon>Gunneridae</taxon>
        <taxon>Pentapetalae</taxon>
        <taxon>rosids</taxon>
        <taxon>fabids</taxon>
        <taxon>Rosales</taxon>
        <taxon>Rosaceae</taxon>
        <taxon>Amygdaloideae</taxon>
        <taxon>Amygdaleae</taxon>
        <taxon>Prunus</taxon>
    </lineage>
</organism>
<evidence type="ECO:0000256" key="3">
    <source>
        <dbReference type="ARBA" id="ARBA00023125"/>
    </source>
</evidence>
<dbReference type="InterPro" id="IPR016177">
    <property type="entry name" value="DNA-bd_dom_sf"/>
</dbReference>
<evidence type="ECO:0000256" key="6">
    <source>
        <dbReference type="SAM" id="MobiDB-lite"/>
    </source>
</evidence>
<evidence type="ECO:0000313" key="11">
    <source>
        <dbReference type="Proteomes" id="UP000507245"/>
    </source>
</evidence>
<dbReference type="Proteomes" id="UP000507222">
    <property type="component" value="Unassembled WGS sequence"/>
</dbReference>
<dbReference type="Gene3D" id="3.30.890.10">
    <property type="entry name" value="Methyl-cpg-binding Protein 2, Chain A"/>
    <property type="match status" value="1"/>
</dbReference>
<keyword evidence="3" id="KW-0238">DNA-binding</keyword>
<keyword evidence="2" id="KW-0805">Transcription regulation</keyword>
<feature type="domain" description="MBD" evidence="7">
    <location>
        <begin position="1"/>
        <end position="84"/>
    </location>
</feature>
<accession>A0A6J5Y9I0</accession>
<dbReference type="AlphaFoldDB" id="A0A6J5Y9I0"/>
<evidence type="ECO:0000256" key="2">
    <source>
        <dbReference type="ARBA" id="ARBA00023015"/>
    </source>
</evidence>
<dbReference type="Proteomes" id="UP000507245">
    <property type="component" value="Unassembled WGS sequence"/>
</dbReference>
<keyword evidence="5" id="KW-0539">Nucleus</keyword>
<dbReference type="SUPFAM" id="SSF54171">
    <property type="entry name" value="DNA-binding domain"/>
    <property type="match status" value="1"/>
</dbReference>
<evidence type="ECO:0000313" key="8">
    <source>
        <dbReference type="EMBL" id="CAB4291786.1"/>
    </source>
</evidence>
<keyword evidence="4" id="KW-0804">Transcription</keyword>
<keyword evidence="11" id="KW-1185">Reference proteome</keyword>
<evidence type="ECO:0000256" key="5">
    <source>
        <dbReference type="ARBA" id="ARBA00023242"/>
    </source>
</evidence>
<evidence type="ECO:0000256" key="1">
    <source>
        <dbReference type="ARBA" id="ARBA00004123"/>
    </source>
</evidence>
<proteinExistence type="predicted"/>
<dbReference type="Pfam" id="PF01429">
    <property type="entry name" value="MBD"/>
    <property type="match status" value="1"/>
</dbReference>
<evidence type="ECO:0000313" key="9">
    <source>
        <dbReference type="EMBL" id="CAB4322101.1"/>
    </source>
</evidence>
<dbReference type="OrthoDB" id="10072024at2759"/>
<name>A0A6J5Y9I0_PRUAR</name>
<evidence type="ECO:0000259" key="7">
    <source>
        <dbReference type="PROSITE" id="PS50982"/>
    </source>
</evidence>
<reference evidence="11" key="1">
    <citation type="journal article" date="2020" name="Genome Biol.">
        <title>Gamete binning: chromosome-level and haplotype-resolved genome assembly enabled by high-throughput single-cell sequencing of gamete genomes.</title>
        <authorList>
            <person name="Campoy J.A."/>
            <person name="Sun H."/>
            <person name="Goel M."/>
            <person name="Jiao W.-B."/>
            <person name="Folz-Donahue K."/>
            <person name="Wang N."/>
            <person name="Rubio M."/>
            <person name="Liu C."/>
            <person name="Kukat C."/>
            <person name="Ruiz D."/>
            <person name="Huettel B."/>
            <person name="Schneeberger K."/>
        </authorList>
    </citation>
    <scope>NUCLEOTIDE SEQUENCE [LARGE SCALE GENOMIC DNA]</scope>
    <source>
        <strain evidence="11">cv. Rojo Pasion</strain>
    </source>
</reference>
<dbReference type="GO" id="GO:0005634">
    <property type="term" value="C:nucleus"/>
    <property type="evidence" value="ECO:0007669"/>
    <property type="project" value="UniProtKB-SubCell"/>
</dbReference>
<evidence type="ECO:0000256" key="4">
    <source>
        <dbReference type="ARBA" id="ARBA00023163"/>
    </source>
</evidence>
<reference evidence="9 10" key="2">
    <citation type="submission" date="2020-05" db="EMBL/GenBank/DDBJ databases">
        <authorList>
            <person name="Campoy J."/>
            <person name="Schneeberger K."/>
            <person name="Spophaly S."/>
        </authorList>
    </citation>
    <scope>NUCLEOTIDE SEQUENCE [LARGE SCALE GENOMIC DNA]</scope>
    <source>
        <strain evidence="9">PruArmRojPasFocal</strain>
    </source>
</reference>
<dbReference type="EMBL" id="CAEKDK010000008">
    <property type="protein sequence ID" value="CAB4291786.1"/>
    <property type="molecule type" value="Genomic_DNA"/>
</dbReference>
<dbReference type="EMBL" id="CAEKKB010000008">
    <property type="protein sequence ID" value="CAB4322101.1"/>
    <property type="molecule type" value="Genomic_DNA"/>
</dbReference>
<evidence type="ECO:0000313" key="10">
    <source>
        <dbReference type="Proteomes" id="UP000507222"/>
    </source>
</evidence>
<sequence>MRSWQNRLQCAITCQRHQREALQQHTKTMNSPPSIKDYSKLDAYYITPKGKKVRTRNEIAAFLKENPIYEGISASDFDFANLKVMEDTIPEIVGKKGSGSSYKKMRPLKDEEETGSV</sequence>
<protein>
    <recommendedName>
        <fullName evidence="7">MBD domain-containing protein</fullName>
    </recommendedName>
</protein>
<comment type="subcellular location">
    <subcellularLocation>
        <location evidence="1">Nucleus</location>
    </subcellularLocation>
</comment>
<dbReference type="PROSITE" id="PS50982">
    <property type="entry name" value="MBD"/>
    <property type="match status" value="1"/>
</dbReference>
<dbReference type="GO" id="GO:0003677">
    <property type="term" value="F:DNA binding"/>
    <property type="evidence" value="ECO:0007669"/>
    <property type="project" value="UniProtKB-KW"/>
</dbReference>
<feature type="region of interest" description="Disordered" evidence="6">
    <location>
        <begin position="95"/>
        <end position="117"/>
    </location>
</feature>
<gene>
    <name evidence="8" type="ORF">CURHAP_LOCUS52165</name>
    <name evidence="9" type="ORF">ORAREDHAP_LOCUS51409</name>
</gene>
<dbReference type="InterPro" id="IPR001739">
    <property type="entry name" value="Methyl_CpG_DNA-bd"/>
</dbReference>